<dbReference type="GO" id="GO:0004400">
    <property type="term" value="F:histidinol-phosphate transaminase activity"/>
    <property type="evidence" value="ECO:0007669"/>
    <property type="project" value="UniProtKB-EC"/>
</dbReference>
<reference evidence="11" key="1">
    <citation type="submission" date="2023-03" db="EMBL/GenBank/DDBJ databases">
        <title>Edaphobacter sp.</title>
        <authorList>
            <person name="Huber K.J."/>
            <person name="Papendorf J."/>
            <person name="Pilke C."/>
            <person name="Bunk B."/>
            <person name="Sproeer C."/>
            <person name="Pester M."/>
        </authorList>
    </citation>
    <scope>NUCLEOTIDE SEQUENCE</scope>
    <source>
        <strain evidence="11">DSM 110680</strain>
    </source>
</reference>
<dbReference type="GO" id="GO:0000105">
    <property type="term" value="P:L-histidine biosynthetic process"/>
    <property type="evidence" value="ECO:0007669"/>
    <property type="project" value="UniProtKB-KW"/>
</dbReference>
<dbReference type="InterPro" id="IPR016181">
    <property type="entry name" value="Acyl_CoA_acyltransferase"/>
</dbReference>
<evidence type="ECO:0000256" key="4">
    <source>
        <dbReference type="ARBA" id="ARBA00022576"/>
    </source>
</evidence>
<dbReference type="PANTHER" id="PTHR43643:SF6">
    <property type="entry name" value="HISTIDINOL-PHOSPHATE AMINOTRANSFERASE"/>
    <property type="match status" value="1"/>
</dbReference>
<keyword evidence="4 11" id="KW-0032">Aminotransferase</keyword>
<dbReference type="CDD" id="cd00609">
    <property type="entry name" value="AAT_like"/>
    <property type="match status" value="1"/>
</dbReference>
<gene>
    <name evidence="11" type="ORF">P8935_01815</name>
</gene>
<dbReference type="InterPro" id="IPR050106">
    <property type="entry name" value="HistidinolP_aminotransfase"/>
</dbReference>
<proteinExistence type="inferred from homology"/>
<dbReference type="EC" id="2.6.1.9" evidence="3"/>
<comment type="catalytic activity">
    <reaction evidence="9">
        <text>L-histidinol phosphate + 2-oxoglutarate = 3-(imidazol-4-yl)-2-oxopropyl phosphate + L-glutamate</text>
        <dbReference type="Rhea" id="RHEA:23744"/>
        <dbReference type="ChEBI" id="CHEBI:16810"/>
        <dbReference type="ChEBI" id="CHEBI:29985"/>
        <dbReference type="ChEBI" id="CHEBI:57766"/>
        <dbReference type="ChEBI" id="CHEBI:57980"/>
        <dbReference type="EC" id="2.6.1.9"/>
    </reaction>
</comment>
<evidence type="ECO:0000256" key="3">
    <source>
        <dbReference type="ARBA" id="ARBA00012748"/>
    </source>
</evidence>
<keyword evidence="6 11" id="KW-0808">Transferase</keyword>
<evidence type="ECO:0000256" key="2">
    <source>
        <dbReference type="ARBA" id="ARBA00007970"/>
    </source>
</evidence>
<dbReference type="EMBL" id="CP121196">
    <property type="protein sequence ID" value="XBH18077.1"/>
    <property type="molecule type" value="Genomic_DNA"/>
</dbReference>
<dbReference type="Gene3D" id="3.40.640.10">
    <property type="entry name" value="Type I PLP-dependent aspartate aminotransferase-like (Major domain)"/>
    <property type="match status" value="1"/>
</dbReference>
<dbReference type="GO" id="GO:0030170">
    <property type="term" value="F:pyridoxal phosphate binding"/>
    <property type="evidence" value="ECO:0007669"/>
    <property type="project" value="InterPro"/>
</dbReference>
<dbReference type="Pfam" id="PF00155">
    <property type="entry name" value="Aminotran_1_2"/>
    <property type="match status" value="1"/>
</dbReference>
<dbReference type="InterPro" id="IPR015421">
    <property type="entry name" value="PyrdxlP-dep_Trfase_major"/>
</dbReference>
<comment type="pathway">
    <text evidence="1">Amino-acid biosynthesis; L-histidine biosynthesis; L-histidine from 5-phospho-alpha-D-ribose 1-diphosphate: step 7/9.</text>
</comment>
<dbReference type="InterPro" id="IPR000182">
    <property type="entry name" value="GNAT_dom"/>
</dbReference>
<dbReference type="Gene3D" id="3.90.1150.10">
    <property type="entry name" value="Aspartate Aminotransferase, domain 1"/>
    <property type="match status" value="1"/>
</dbReference>
<evidence type="ECO:0000256" key="6">
    <source>
        <dbReference type="ARBA" id="ARBA00022679"/>
    </source>
</evidence>
<dbReference type="InterPro" id="IPR004839">
    <property type="entry name" value="Aminotransferase_I/II_large"/>
</dbReference>
<dbReference type="PANTHER" id="PTHR43643">
    <property type="entry name" value="HISTIDINOL-PHOSPHATE AMINOTRANSFERASE 2"/>
    <property type="match status" value="1"/>
</dbReference>
<evidence type="ECO:0000256" key="7">
    <source>
        <dbReference type="ARBA" id="ARBA00022898"/>
    </source>
</evidence>
<evidence type="ECO:0000256" key="8">
    <source>
        <dbReference type="ARBA" id="ARBA00023102"/>
    </source>
</evidence>
<evidence type="ECO:0000256" key="1">
    <source>
        <dbReference type="ARBA" id="ARBA00005011"/>
    </source>
</evidence>
<keyword evidence="8" id="KW-0368">Histidine biosynthesis</keyword>
<dbReference type="InterPro" id="IPR015422">
    <property type="entry name" value="PyrdxlP-dep_Trfase_small"/>
</dbReference>
<dbReference type="SUPFAM" id="SSF53383">
    <property type="entry name" value="PLP-dependent transferases"/>
    <property type="match status" value="1"/>
</dbReference>
<dbReference type="Gene3D" id="3.40.630.30">
    <property type="match status" value="1"/>
</dbReference>
<organism evidence="11">
    <name type="scientific">Telmatobacter sp. DSM 110680</name>
    <dbReference type="NCBI Taxonomy" id="3036704"/>
    <lineage>
        <taxon>Bacteria</taxon>
        <taxon>Pseudomonadati</taxon>
        <taxon>Acidobacteriota</taxon>
        <taxon>Terriglobia</taxon>
        <taxon>Terriglobales</taxon>
        <taxon>Acidobacteriaceae</taxon>
        <taxon>Telmatobacter</taxon>
    </lineage>
</organism>
<evidence type="ECO:0000259" key="10">
    <source>
        <dbReference type="PROSITE" id="PS51186"/>
    </source>
</evidence>
<dbReference type="GO" id="GO:0016747">
    <property type="term" value="F:acyltransferase activity, transferring groups other than amino-acyl groups"/>
    <property type="evidence" value="ECO:0007669"/>
    <property type="project" value="InterPro"/>
</dbReference>
<evidence type="ECO:0000313" key="11">
    <source>
        <dbReference type="EMBL" id="XBH18077.1"/>
    </source>
</evidence>
<protein>
    <recommendedName>
        <fullName evidence="3">histidinol-phosphate transaminase</fullName>
        <ecNumber evidence="3">2.6.1.9</ecNumber>
    </recommendedName>
</protein>
<dbReference type="PROSITE" id="PS51186">
    <property type="entry name" value="GNAT"/>
    <property type="match status" value="1"/>
</dbReference>
<keyword evidence="7" id="KW-0663">Pyridoxal phosphate</keyword>
<evidence type="ECO:0000256" key="5">
    <source>
        <dbReference type="ARBA" id="ARBA00022605"/>
    </source>
</evidence>
<dbReference type="AlphaFoldDB" id="A0AAU7DLW3"/>
<sequence length="581" mass="65622">MKDRNFGNVAIELATQADRPSIYRMRHEVYATELGQHAVQPTAMLSDALDDGNIYIVAKVRSQLAGFISVTPPTLGRYSIEKYVRRDELPVELDGHTYEARILTVARAHRHSRVAWYLMYAAFRWVEEHGGEQIIAMGRSEILGMYQSFGAQLLRHRVVSGAVTYELIKTSVSDLRRYAIHHKSTIDKMSKRVDWKMDFPFLKPPCCFHGGAFFDAIGNGFDTLERREVIVNADVLDAWFPPSPGVLCALQEHLSWLVRTSPPAQCEGLCEAVALHRGVRTENILPGAGSSDLIYRAFRHWLHRKSRVLILDPTYGEYGHVLEKVIGCRVDRLTLSRRDRYRVDLDELAWRIKQGYDLVILVNPNNPTGMHIRRSGLESLLRTVPPETRVWIDEAYIDYVGASESLERFAAESENIIVCKTMSKVYALSGMRVGYLCASPHQLSDLISLTPPWVVGLPAQVAAVRALEDPAYYEEQYRRTHALRREMNEALRDIGVLEIVPGEANFLMFHLDELQPTGEQVIDRARGVGVFVRNVASMGSDLGSRALRFAIKDQASNERILHTLQRCVSPLGDGTKLVSVL</sequence>
<name>A0AAU7DLW3_9BACT</name>
<dbReference type="InterPro" id="IPR015424">
    <property type="entry name" value="PyrdxlP-dep_Trfase"/>
</dbReference>
<keyword evidence="5" id="KW-0028">Amino-acid biosynthesis</keyword>
<dbReference type="RefSeq" id="WP_348263300.1">
    <property type="nucleotide sequence ID" value="NZ_CP121196.1"/>
</dbReference>
<comment type="similarity">
    <text evidence="2">Belongs to the class-II pyridoxal-phosphate-dependent aminotransferase family. Histidinol-phosphate aminotransferase subfamily.</text>
</comment>
<feature type="domain" description="N-acetyltransferase" evidence="10">
    <location>
        <begin position="9"/>
        <end position="170"/>
    </location>
</feature>
<evidence type="ECO:0000256" key="9">
    <source>
        <dbReference type="ARBA" id="ARBA00047481"/>
    </source>
</evidence>
<accession>A0AAU7DLW3</accession>
<dbReference type="SUPFAM" id="SSF55729">
    <property type="entry name" value="Acyl-CoA N-acyltransferases (Nat)"/>
    <property type="match status" value="1"/>
</dbReference>